<dbReference type="Pfam" id="PF00990">
    <property type="entry name" value="GGDEF"/>
    <property type="match status" value="1"/>
</dbReference>
<dbReference type="InterPro" id="IPR050469">
    <property type="entry name" value="Diguanylate_Cyclase"/>
</dbReference>
<comment type="caution">
    <text evidence="10">The sequence shown here is derived from an EMBL/GenBank/DDBJ whole genome shotgun (WGS) entry which is preliminary data.</text>
</comment>
<keyword evidence="5" id="KW-1133">Transmembrane helix</keyword>
<evidence type="ECO:0000256" key="4">
    <source>
        <dbReference type="ARBA" id="ARBA00022692"/>
    </source>
</evidence>
<comment type="subcellular location">
    <subcellularLocation>
        <location evidence="1">Cell membrane</location>
        <topology evidence="1">Multi-pass membrane protein</topology>
    </subcellularLocation>
</comment>
<gene>
    <name evidence="10" type="ORF">OPKNFCMD_0209</name>
</gene>
<reference evidence="10" key="2">
    <citation type="submission" date="2021-08" db="EMBL/GenBank/DDBJ databases">
        <authorList>
            <person name="Tani A."/>
            <person name="Ola A."/>
            <person name="Ogura Y."/>
            <person name="Katsura K."/>
            <person name="Hayashi T."/>
        </authorList>
    </citation>
    <scope>NUCLEOTIDE SEQUENCE</scope>
    <source>
        <strain evidence="10">KCTC 52305</strain>
    </source>
</reference>
<evidence type="ECO:0000313" key="10">
    <source>
        <dbReference type="EMBL" id="GJD47501.1"/>
    </source>
</evidence>
<evidence type="ECO:0000259" key="9">
    <source>
        <dbReference type="PROSITE" id="PS50887"/>
    </source>
</evidence>
<accession>A0ABQ4QR14</accession>
<sequence length="577" mass="59688">MPLASRLRFEHQLAALVGLLCLVLVGTTAGGAIWIERRAAIRLVEANMAQLAATMASILDGALRERFREVQTLAGLEPMRPLWHAAPATVRTVLDALHVSQPDYAWIGFVGPDGTVRSATQRLLEGASVAGRPWFAAGLRGPALGDVHEAVLLAGLLGRGGEAEPFRLVDLAAPVRDADGAVTGVLGAHLSWAWAETVRRRLLAQEAPGDGTEIWILDRTGRVVLGRDLGSVPFPPAEVAAMAARDRGALAAGTLGEPPGEPMLAGFAVAGASASRRGEGASLGWIVVARRPAALALAPVGAAVRGLSALAAAVAAAGIALAWLIGRRAAAPLRQMTLAADRIGRDPSATMLPRLGGAREFVALSAALRSLLRRLGVAERELSAAEARSTLSTAAYRREIEALRLAVGTDSLTGLLNRRGFTAPAEEAFAQVRSARRGVAVLVADIDHFKRVNDVHGHAAGDAVIRSVGNLLAETLRATDTVARFGGEEFVVLLRGLGAEEAAAVAGRLCAAVRAAATLDGPHRIAVTISIGVAVAGPEDADIQAVIARADAALYAAKARGRDGISVAAHAAIERAA</sequence>
<dbReference type="PANTHER" id="PTHR45138:SF9">
    <property type="entry name" value="DIGUANYLATE CYCLASE DGCM-RELATED"/>
    <property type="match status" value="1"/>
</dbReference>
<organism evidence="10 11">
    <name type="scientific">Methylobacterium crusticola</name>
    <dbReference type="NCBI Taxonomy" id="1697972"/>
    <lineage>
        <taxon>Bacteria</taxon>
        <taxon>Pseudomonadati</taxon>
        <taxon>Pseudomonadota</taxon>
        <taxon>Alphaproteobacteria</taxon>
        <taxon>Hyphomicrobiales</taxon>
        <taxon>Methylobacteriaceae</taxon>
        <taxon>Methylobacterium</taxon>
    </lineage>
</organism>
<dbReference type="InterPro" id="IPR000160">
    <property type="entry name" value="GGDEF_dom"/>
</dbReference>
<dbReference type="InterPro" id="IPR043128">
    <property type="entry name" value="Rev_trsase/Diguanyl_cyclase"/>
</dbReference>
<feature type="domain" description="HAMP" evidence="8">
    <location>
        <begin position="327"/>
        <end position="380"/>
    </location>
</feature>
<evidence type="ECO:0000259" key="8">
    <source>
        <dbReference type="PROSITE" id="PS50885"/>
    </source>
</evidence>
<evidence type="ECO:0000256" key="7">
    <source>
        <dbReference type="ARBA" id="ARBA00034247"/>
    </source>
</evidence>
<feature type="domain" description="GGDEF" evidence="9">
    <location>
        <begin position="437"/>
        <end position="570"/>
    </location>
</feature>
<evidence type="ECO:0000313" key="11">
    <source>
        <dbReference type="Proteomes" id="UP001055167"/>
    </source>
</evidence>
<dbReference type="InterPro" id="IPR029787">
    <property type="entry name" value="Nucleotide_cyclase"/>
</dbReference>
<dbReference type="InterPro" id="IPR033479">
    <property type="entry name" value="dCache_1"/>
</dbReference>
<dbReference type="SUPFAM" id="SSF55073">
    <property type="entry name" value="Nucleotide cyclase"/>
    <property type="match status" value="1"/>
</dbReference>
<dbReference type="PROSITE" id="PS50887">
    <property type="entry name" value="GGDEF"/>
    <property type="match status" value="1"/>
</dbReference>
<dbReference type="Proteomes" id="UP001055167">
    <property type="component" value="Unassembled WGS sequence"/>
</dbReference>
<evidence type="ECO:0000256" key="5">
    <source>
        <dbReference type="ARBA" id="ARBA00022989"/>
    </source>
</evidence>
<dbReference type="RefSeq" id="WP_128560448.1">
    <property type="nucleotide sequence ID" value="NZ_BPQH01000001.1"/>
</dbReference>
<comment type="catalytic activity">
    <reaction evidence="7">
        <text>2 GTP = 3',3'-c-di-GMP + 2 diphosphate</text>
        <dbReference type="Rhea" id="RHEA:24898"/>
        <dbReference type="ChEBI" id="CHEBI:33019"/>
        <dbReference type="ChEBI" id="CHEBI:37565"/>
        <dbReference type="ChEBI" id="CHEBI:58805"/>
        <dbReference type="EC" id="2.7.7.65"/>
    </reaction>
</comment>
<dbReference type="EMBL" id="BPQH01000001">
    <property type="protein sequence ID" value="GJD47501.1"/>
    <property type="molecule type" value="Genomic_DNA"/>
</dbReference>
<dbReference type="Gene3D" id="3.30.450.20">
    <property type="entry name" value="PAS domain"/>
    <property type="match status" value="1"/>
</dbReference>
<dbReference type="PROSITE" id="PS50885">
    <property type="entry name" value="HAMP"/>
    <property type="match status" value="1"/>
</dbReference>
<keyword evidence="4" id="KW-0812">Transmembrane</keyword>
<name>A0ABQ4QR14_9HYPH</name>
<keyword evidence="6" id="KW-0472">Membrane</keyword>
<evidence type="ECO:0000256" key="3">
    <source>
        <dbReference type="ARBA" id="ARBA00022475"/>
    </source>
</evidence>
<proteinExistence type="predicted"/>
<dbReference type="PANTHER" id="PTHR45138">
    <property type="entry name" value="REGULATORY COMPONENTS OF SENSORY TRANSDUCTION SYSTEM"/>
    <property type="match status" value="1"/>
</dbReference>
<protein>
    <recommendedName>
        <fullName evidence="2">diguanylate cyclase</fullName>
        <ecNumber evidence="2">2.7.7.65</ecNumber>
    </recommendedName>
</protein>
<dbReference type="EC" id="2.7.7.65" evidence="2"/>
<dbReference type="CDD" id="cd01949">
    <property type="entry name" value="GGDEF"/>
    <property type="match status" value="1"/>
</dbReference>
<evidence type="ECO:0000256" key="2">
    <source>
        <dbReference type="ARBA" id="ARBA00012528"/>
    </source>
</evidence>
<dbReference type="Gene3D" id="6.10.340.10">
    <property type="match status" value="1"/>
</dbReference>
<keyword evidence="3" id="KW-1003">Cell membrane</keyword>
<evidence type="ECO:0000256" key="1">
    <source>
        <dbReference type="ARBA" id="ARBA00004651"/>
    </source>
</evidence>
<dbReference type="Pfam" id="PF02743">
    <property type="entry name" value="dCache_1"/>
    <property type="match status" value="1"/>
</dbReference>
<keyword evidence="11" id="KW-1185">Reference proteome</keyword>
<dbReference type="InterPro" id="IPR003660">
    <property type="entry name" value="HAMP_dom"/>
</dbReference>
<reference evidence="10" key="1">
    <citation type="journal article" date="2021" name="Front. Microbiol.">
        <title>Comprehensive Comparative Genomics and Phenotyping of Methylobacterium Species.</title>
        <authorList>
            <person name="Alessa O."/>
            <person name="Ogura Y."/>
            <person name="Fujitani Y."/>
            <person name="Takami H."/>
            <person name="Hayashi T."/>
            <person name="Sahin N."/>
            <person name="Tani A."/>
        </authorList>
    </citation>
    <scope>NUCLEOTIDE SEQUENCE</scope>
    <source>
        <strain evidence="10">KCTC 52305</strain>
    </source>
</reference>
<dbReference type="SMART" id="SM00267">
    <property type="entry name" value="GGDEF"/>
    <property type="match status" value="1"/>
</dbReference>
<dbReference type="NCBIfam" id="TIGR00254">
    <property type="entry name" value="GGDEF"/>
    <property type="match status" value="1"/>
</dbReference>
<dbReference type="Gene3D" id="3.30.70.270">
    <property type="match status" value="1"/>
</dbReference>
<evidence type="ECO:0000256" key="6">
    <source>
        <dbReference type="ARBA" id="ARBA00023136"/>
    </source>
</evidence>